<dbReference type="AlphaFoldDB" id="A0A1G5DAF1"/>
<dbReference type="Proteomes" id="UP000198870">
    <property type="component" value="Unassembled WGS sequence"/>
</dbReference>
<dbReference type="RefSeq" id="WP_092209781.1">
    <property type="nucleotide sequence ID" value="NZ_FMUX01000004.1"/>
</dbReference>
<evidence type="ECO:0000313" key="2">
    <source>
        <dbReference type="Proteomes" id="UP000198870"/>
    </source>
</evidence>
<evidence type="ECO:0000313" key="1">
    <source>
        <dbReference type="EMBL" id="SCY11692.1"/>
    </source>
</evidence>
<keyword evidence="2" id="KW-1185">Reference proteome</keyword>
<name>A0A1G5DAF1_9BACT</name>
<dbReference type="EMBL" id="FMUX01000004">
    <property type="protein sequence ID" value="SCY11692.1"/>
    <property type="molecule type" value="Genomic_DNA"/>
</dbReference>
<dbReference type="OrthoDB" id="5513949at2"/>
<gene>
    <name evidence="1" type="ORF">SAMN05216233_10479</name>
</gene>
<proteinExistence type="predicted"/>
<reference evidence="1 2" key="1">
    <citation type="submission" date="2016-10" db="EMBL/GenBank/DDBJ databases">
        <authorList>
            <person name="de Groot N.N."/>
        </authorList>
    </citation>
    <scope>NUCLEOTIDE SEQUENCE [LARGE SCALE GENOMIC DNA]</scope>
    <source>
        <strain evidence="1 2">AA1</strain>
    </source>
</reference>
<protein>
    <submittedName>
        <fullName evidence="1">Uncharacterized protein</fullName>
    </submittedName>
</protein>
<sequence>MKESASLHLKVQELCDCYAETDPLKEMSAIIREPATEETALKWLALAVLHGVNSNAEKINLVKTESGKVGITATYRTTELPSPGEETGARILDIARAITHIETDKGKTDLALGFRGNSMELKIKIKKEKDRERITLHFPGEG</sequence>
<accession>A0A1G5DAF1</accession>
<organism evidence="1 2">
    <name type="scientific">Desulfoluna spongiiphila</name>
    <dbReference type="NCBI Taxonomy" id="419481"/>
    <lineage>
        <taxon>Bacteria</taxon>
        <taxon>Pseudomonadati</taxon>
        <taxon>Thermodesulfobacteriota</taxon>
        <taxon>Desulfobacteria</taxon>
        <taxon>Desulfobacterales</taxon>
        <taxon>Desulfolunaceae</taxon>
        <taxon>Desulfoluna</taxon>
    </lineage>
</organism>